<reference evidence="3" key="1">
    <citation type="submission" date="2021-02" db="EMBL/GenBank/DDBJ databases">
        <authorList>
            <person name="Nowell W R."/>
        </authorList>
    </citation>
    <scope>NUCLEOTIDE SEQUENCE</scope>
</reference>
<organism evidence="3 6">
    <name type="scientific">Adineta steineri</name>
    <dbReference type="NCBI Taxonomy" id="433720"/>
    <lineage>
        <taxon>Eukaryota</taxon>
        <taxon>Metazoa</taxon>
        <taxon>Spiralia</taxon>
        <taxon>Gnathifera</taxon>
        <taxon>Rotifera</taxon>
        <taxon>Eurotatoria</taxon>
        <taxon>Bdelloidea</taxon>
        <taxon>Adinetida</taxon>
        <taxon>Adinetidae</taxon>
        <taxon>Adineta</taxon>
    </lineage>
</organism>
<dbReference type="Gene3D" id="3.50.4.10">
    <property type="entry name" value="Hepatocyte Growth Factor"/>
    <property type="match status" value="2"/>
</dbReference>
<evidence type="ECO:0000313" key="5">
    <source>
        <dbReference type="Proteomes" id="UP000663832"/>
    </source>
</evidence>
<sequence>MFRERYFADNDAMNYGKMVDTPEECREYCNSEPKCLAWEMSRGGNCGLNTIVKPDPRPLTGFISGFCNRKPEREPDTQCGEVNVDQKIEDTDPDDSENPRSTTTASAEECRNQCQIYEGCVGWNFRPDSDICDRMIHVKQKLVSGNGFKSGFCTRKSVLPITKTPINTTSYCFIVS</sequence>
<evidence type="ECO:0000256" key="1">
    <source>
        <dbReference type="SAM" id="MobiDB-lite"/>
    </source>
</evidence>
<evidence type="ECO:0000259" key="2">
    <source>
        <dbReference type="Pfam" id="PF14295"/>
    </source>
</evidence>
<evidence type="ECO:0000313" key="6">
    <source>
        <dbReference type="Proteomes" id="UP000663877"/>
    </source>
</evidence>
<evidence type="ECO:0000313" key="4">
    <source>
        <dbReference type="EMBL" id="CAF1522220.1"/>
    </source>
</evidence>
<protein>
    <recommendedName>
        <fullName evidence="2">Apple domain-containing protein</fullName>
    </recommendedName>
</protein>
<comment type="caution">
    <text evidence="3">The sequence shown here is derived from an EMBL/GenBank/DDBJ whole genome shotgun (WGS) entry which is preliminary data.</text>
</comment>
<feature type="domain" description="Apple" evidence="2">
    <location>
        <begin position="104"/>
        <end position="128"/>
    </location>
</feature>
<gene>
    <name evidence="3" type="ORF">BJG266_LOCUS28511</name>
    <name evidence="4" type="ORF">QVE165_LOCUS44875</name>
</gene>
<evidence type="ECO:0000313" key="3">
    <source>
        <dbReference type="EMBL" id="CAF1230901.1"/>
    </source>
</evidence>
<dbReference type="Proteomes" id="UP000663832">
    <property type="component" value="Unassembled WGS sequence"/>
</dbReference>
<proteinExistence type="predicted"/>
<dbReference type="InterPro" id="IPR003609">
    <property type="entry name" value="Pan_app"/>
</dbReference>
<feature type="domain" description="Apple" evidence="2">
    <location>
        <begin position="11"/>
        <end position="39"/>
    </location>
</feature>
<dbReference type="EMBL" id="CAJNOI010000295">
    <property type="protein sequence ID" value="CAF1230901.1"/>
    <property type="molecule type" value="Genomic_DNA"/>
</dbReference>
<accession>A0A814YLT4</accession>
<dbReference type="Pfam" id="PF14295">
    <property type="entry name" value="PAN_4"/>
    <property type="match status" value="2"/>
</dbReference>
<dbReference type="Proteomes" id="UP000663877">
    <property type="component" value="Unassembled WGS sequence"/>
</dbReference>
<feature type="region of interest" description="Disordered" evidence="1">
    <location>
        <begin position="71"/>
        <end position="104"/>
    </location>
</feature>
<keyword evidence="5" id="KW-1185">Reference proteome</keyword>
<name>A0A814YLT4_9BILA</name>
<dbReference type="EMBL" id="CAJNOM010000613">
    <property type="protein sequence ID" value="CAF1522220.1"/>
    <property type="molecule type" value="Genomic_DNA"/>
</dbReference>
<dbReference type="AlphaFoldDB" id="A0A814YLT4"/>